<dbReference type="PANTHER" id="PTHR43214">
    <property type="entry name" value="TWO-COMPONENT RESPONSE REGULATOR"/>
    <property type="match status" value="1"/>
</dbReference>
<dbReference type="InterPro" id="IPR001789">
    <property type="entry name" value="Sig_transdc_resp-reg_receiver"/>
</dbReference>
<keyword evidence="6" id="KW-1185">Reference proteome</keyword>
<dbReference type="InterPro" id="IPR016032">
    <property type="entry name" value="Sig_transdc_resp-reg_C-effctor"/>
</dbReference>
<feature type="modified residue" description="4-aspartylphosphate" evidence="2">
    <location>
        <position position="62"/>
    </location>
</feature>
<dbReference type="OrthoDB" id="7009766at2"/>
<dbReference type="InterPro" id="IPR039420">
    <property type="entry name" value="WalR-like"/>
</dbReference>
<proteinExistence type="predicted"/>
<evidence type="ECO:0000259" key="3">
    <source>
        <dbReference type="PROSITE" id="PS50043"/>
    </source>
</evidence>
<dbReference type="PROSITE" id="PS50043">
    <property type="entry name" value="HTH_LUXR_2"/>
    <property type="match status" value="1"/>
</dbReference>
<gene>
    <name evidence="5" type="ORF">FXN63_02180</name>
</gene>
<accession>A0A5C0ARM4</accession>
<dbReference type="PRINTS" id="PR00038">
    <property type="entry name" value="HTHLUXR"/>
</dbReference>
<sequence length="287" mass="30151">MKANLDPITVLVAHAEPFVAIGVAAVLREQGGLDVALCKGACPLDATDQQVSGRTADVVVTDYDSGMALLASRRDGANTANGPRVMMLTHKAREQDVRIALEAGAHGYVLLDCPVEEVADGMRALKCGVRYLCAAAARSMADSLTREALTPRELDVLVSLARGNCNKLIATELDLAVGTIKIHLKALMAKMSARSRTQVVTTAMARGLIPASGPATAEARAVSAVDRAQTERRGVAYLPRPVPASTGRMTGQPMGQATGSQAIEAAATPPRPARYFAATSRPVAWLR</sequence>
<dbReference type="PANTHER" id="PTHR43214:SF44">
    <property type="entry name" value="TWO-COMPONENT RESPONSE REGULATOR"/>
    <property type="match status" value="1"/>
</dbReference>
<protein>
    <submittedName>
        <fullName evidence="5">Response regulator transcription factor</fullName>
    </submittedName>
</protein>
<dbReference type="AlphaFoldDB" id="A0A5C0ARM4"/>
<evidence type="ECO:0000313" key="5">
    <source>
        <dbReference type="EMBL" id="QEI04779.1"/>
    </source>
</evidence>
<dbReference type="SUPFAM" id="SSF52172">
    <property type="entry name" value="CheY-like"/>
    <property type="match status" value="1"/>
</dbReference>
<dbReference type="GO" id="GO:0000160">
    <property type="term" value="P:phosphorelay signal transduction system"/>
    <property type="evidence" value="ECO:0007669"/>
    <property type="project" value="InterPro"/>
</dbReference>
<dbReference type="SUPFAM" id="SSF46894">
    <property type="entry name" value="C-terminal effector domain of the bipartite response regulators"/>
    <property type="match status" value="1"/>
</dbReference>
<dbReference type="PROSITE" id="PS00622">
    <property type="entry name" value="HTH_LUXR_1"/>
    <property type="match status" value="1"/>
</dbReference>
<dbReference type="SMART" id="SM00448">
    <property type="entry name" value="REC"/>
    <property type="match status" value="1"/>
</dbReference>
<dbReference type="KEGG" id="pacr:FXN63_02180"/>
<dbReference type="InterPro" id="IPR000792">
    <property type="entry name" value="Tscrpt_reg_LuxR_C"/>
</dbReference>
<evidence type="ECO:0000256" key="2">
    <source>
        <dbReference type="PROSITE-ProRule" id="PRU00169"/>
    </source>
</evidence>
<keyword evidence="2" id="KW-0597">Phosphoprotein</keyword>
<dbReference type="RefSeq" id="WP_148812414.1">
    <property type="nucleotide sequence ID" value="NZ_CP043046.1"/>
</dbReference>
<dbReference type="Gene3D" id="3.40.50.2300">
    <property type="match status" value="1"/>
</dbReference>
<dbReference type="GO" id="GO:0006355">
    <property type="term" value="P:regulation of DNA-templated transcription"/>
    <property type="evidence" value="ECO:0007669"/>
    <property type="project" value="InterPro"/>
</dbReference>
<evidence type="ECO:0000259" key="4">
    <source>
        <dbReference type="PROSITE" id="PS50110"/>
    </source>
</evidence>
<dbReference type="GO" id="GO:0003677">
    <property type="term" value="F:DNA binding"/>
    <property type="evidence" value="ECO:0007669"/>
    <property type="project" value="UniProtKB-KW"/>
</dbReference>
<dbReference type="InterPro" id="IPR011006">
    <property type="entry name" value="CheY-like_superfamily"/>
</dbReference>
<dbReference type="Proteomes" id="UP000325161">
    <property type="component" value="Chromosome"/>
</dbReference>
<dbReference type="CDD" id="cd06170">
    <property type="entry name" value="LuxR_C_like"/>
    <property type="match status" value="1"/>
</dbReference>
<evidence type="ECO:0000313" key="6">
    <source>
        <dbReference type="Proteomes" id="UP000325161"/>
    </source>
</evidence>
<dbReference type="SMART" id="SM00421">
    <property type="entry name" value="HTH_LUXR"/>
    <property type="match status" value="1"/>
</dbReference>
<dbReference type="EMBL" id="CP043046">
    <property type="protein sequence ID" value="QEI04779.1"/>
    <property type="molecule type" value="Genomic_DNA"/>
</dbReference>
<keyword evidence="1" id="KW-0238">DNA-binding</keyword>
<dbReference type="PROSITE" id="PS50110">
    <property type="entry name" value="RESPONSE_REGULATORY"/>
    <property type="match status" value="1"/>
</dbReference>
<organism evidence="5 6">
    <name type="scientific">Pigmentiphaga aceris</name>
    <dbReference type="NCBI Taxonomy" id="1940612"/>
    <lineage>
        <taxon>Bacteria</taxon>
        <taxon>Pseudomonadati</taxon>
        <taxon>Pseudomonadota</taxon>
        <taxon>Betaproteobacteria</taxon>
        <taxon>Burkholderiales</taxon>
        <taxon>Alcaligenaceae</taxon>
        <taxon>Pigmentiphaga</taxon>
    </lineage>
</organism>
<feature type="domain" description="Response regulatory" evidence="4">
    <location>
        <begin position="9"/>
        <end position="126"/>
    </location>
</feature>
<name>A0A5C0ARM4_9BURK</name>
<feature type="domain" description="HTH luxR-type" evidence="3">
    <location>
        <begin position="142"/>
        <end position="207"/>
    </location>
</feature>
<dbReference type="Pfam" id="PF00196">
    <property type="entry name" value="GerE"/>
    <property type="match status" value="1"/>
</dbReference>
<reference evidence="5 6" key="1">
    <citation type="submission" date="2019-08" db="EMBL/GenBank/DDBJ databases">
        <title>Amphibian skin-associated Pigmentiphaga: genome sequence and occurrence across geography and hosts.</title>
        <authorList>
            <person name="Bletz M.C."/>
            <person name="Bunk B."/>
            <person name="Sproeer C."/>
            <person name="Biwer P."/>
            <person name="Reiter S."/>
            <person name="Rabemananjara F.C.E."/>
            <person name="Schulz S."/>
            <person name="Overmann J."/>
            <person name="Vences M."/>
        </authorList>
    </citation>
    <scope>NUCLEOTIDE SEQUENCE [LARGE SCALE GENOMIC DNA]</scope>
    <source>
        <strain evidence="5 6">Mada1488</strain>
    </source>
</reference>
<evidence type="ECO:0000256" key="1">
    <source>
        <dbReference type="ARBA" id="ARBA00023125"/>
    </source>
</evidence>